<dbReference type="InterPro" id="IPR006527">
    <property type="entry name" value="F-box-assoc_dom_typ1"/>
</dbReference>
<sequence length="382" mass="44066">MMIANKYLPEDIVKEILLRLDVKSLRRFECVCKSWKTLIRRPSFVNNHFKRQPSSVILFHFSPAFDHNLKEFKFDCEVSCYSDCFDKLIQRREILPSEFLRLEGCDNGVVCFGDFFNHDNICLWNPATNEFKTLPPPPPPPCHSEHPTCLLGFGFDSLTDDYKVVRVFSTDSYLFTSDSELSVYNLGRNSWKRMEMSRVLSSSLPEFSSHVWANPDHRCSVVVKESINWNMSFQIDNEKKKSILAFDLNSEVIKTINLPQLVEYKDLFLDKLSERLSLVVTHDRNAPIFDVWVMKEYGVSDSWIKQVKVDLVNYPGELPPQLHGIGNKSSQPLAFGCKGNVLILESDEKVILYDLESHKAEYLCPSMCIEIVCTTLESVLHL</sequence>
<dbReference type="PANTHER" id="PTHR31672:SF13">
    <property type="entry name" value="F-BOX PROTEIN CPR30-LIKE"/>
    <property type="match status" value="1"/>
</dbReference>
<dbReference type="EMBL" id="BTGU01000047">
    <property type="protein sequence ID" value="GMN53736.1"/>
    <property type="molecule type" value="Genomic_DNA"/>
</dbReference>
<dbReference type="InterPro" id="IPR011043">
    <property type="entry name" value="Gal_Oxase/kelch_b-propeller"/>
</dbReference>
<dbReference type="SUPFAM" id="SSF81383">
    <property type="entry name" value="F-box domain"/>
    <property type="match status" value="1"/>
</dbReference>
<dbReference type="SMART" id="SM00256">
    <property type="entry name" value="FBOX"/>
    <property type="match status" value="1"/>
</dbReference>
<proteinExistence type="predicted"/>
<dbReference type="InterPro" id="IPR036047">
    <property type="entry name" value="F-box-like_dom_sf"/>
</dbReference>
<dbReference type="Pfam" id="PF07734">
    <property type="entry name" value="FBA_1"/>
    <property type="match status" value="1"/>
</dbReference>
<comment type="caution">
    <text evidence="2">The sequence shown here is derived from an EMBL/GenBank/DDBJ whole genome shotgun (WGS) entry which is preliminary data.</text>
</comment>
<reference evidence="2" key="1">
    <citation type="submission" date="2023-07" db="EMBL/GenBank/DDBJ databases">
        <title>draft genome sequence of fig (Ficus carica).</title>
        <authorList>
            <person name="Takahashi T."/>
            <person name="Nishimura K."/>
        </authorList>
    </citation>
    <scope>NUCLEOTIDE SEQUENCE</scope>
</reference>
<gene>
    <name evidence="2" type="ORF">TIFTF001_022868</name>
</gene>
<dbReference type="InterPro" id="IPR001810">
    <property type="entry name" value="F-box_dom"/>
</dbReference>
<organism evidence="2 3">
    <name type="scientific">Ficus carica</name>
    <name type="common">Common fig</name>
    <dbReference type="NCBI Taxonomy" id="3494"/>
    <lineage>
        <taxon>Eukaryota</taxon>
        <taxon>Viridiplantae</taxon>
        <taxon>Streptophyta</taxon>
        <taxon>Embryophyta</taxon>
        <taxon>Tracheophyta</taxon>
        <taxon>Spermatophyta</taxon>
        <taxon>Magnoliopsida</taxon>
        <taxon>eudicotyledons</taxon>
        <taxon>Gunneridae</taxon>
        <taxon>Pentapetalae</taxon>
        <taxon>rosids</taxon>
        <taxon>fabids</taxon>
        <taxon>Rosales</taxon>
        <taxon>Moraceae</taxon>
        <taxon>Ficeae</taxon>
        <taxon>Ficus</taxon>
    </lineage>
</organism>
<dbReference type="CDD" id="cd22157">
    <property type="entry name" value="F-box_AtFBW1-like"/>
    <property type="match status" value="1"/>
</dbReference>
<keyword evidence="3" id="KW-1185">Reference proteome</keyword>
<dbReference type="InterPro" id="IPR017451">
    <property type="entry name" value="F-box-assoc_interact_dom"/>
</dbReference>
<feature type="domain" description="F-box" evidence="1">
    <location>
        <begin position="2"/>
        <end position="52"/>
    </location>
</feature>
<dbReference type="PANTHER" id="PTHR31672">
    <property type="entry name" value="BNACNNG10540D PROTEIN"/>
    <property type="match status" value="1"/>
</dbReference>
<evidence type="ECO:0000259" key="1">
    <source>
        <dbReference type="PROSITE" id="PS50181"/>
    </source>
</evidence>
<dbReference type="SUPFAM" id="SSF50965">
    <property type="entry name" value="Galactose oxidase, central domain"/>
    <property type="match status" value="1"/>
</dbReference>
<dbReference type="NCBIfam" id="TIGR01640">
    <property type="entry name" value="F_box_assoc_1"/>
    <property type="match status" value="1"/>
</dbReference>
<dbReference type="Pfam" id="PF00646">
    <property type="entry name" value="F-box"/>
    <property type="match status" value="1"/>
</dbReference>
<evidence type="ECO:0000313" key="3">
    <source>
        <dbReference type="Proteomes" id="UP001187192"/>
    </source>
</evidence>
<dbReference type="Proteomes" id="UP001187192">
    <property type="component" value="Unassembled WGS sequence"/>
</dbReference>
<dbReference type="Gramene" id="FCD_00012422-RA">
    <property type="protein sequence ID" value="FCD_00012422-RA:cds"/>
    <property type="gene ID" value="FCD_00012422"/>
</dbReference>
<dbReference type="PROSITE" id="PS50181">
    <property type="entry name" value="FBOX"/>
    <property type="match status" value="1"/>
</dbReference>
<dbReference type="Gene3D" id="1.20.1280.50">
    <property type="match status" value="1"/>
</dbReference>
<name>A0AA88AZQ7_FICCA</name>
<protein>
    <recommendedName>
        <fullName evidence="1">F-box domain-containing protein</fullName>
    </recommendedName>
</protein>
<accession>A0AA88AZQ7</accession>
<evidence type="ECO:0000313" key="2">
    <source>
        <dbReference type="EMBL" id="GMN53736.1"/>
    </source>
</evidence>
<dbReference type="InterPro" id="IPR050796">
    <property type="entry name" value="SCF_F-box_component"/>
</dbReference>
<dbReference type="AlphaFoldDB" id="A0AA88AZQ7"/>